<evidence type="ECO:0000259" key="12">
    <source>
        <dbReference type="PROSITE" id="PS51846"/>
    </source>
</evidence>
<evidence type="ECO:0000259" key="11">
    <source>
        <dbReference type="PROSITE" id="PS51371"/>
    </source>
</evidence>
<dbReference type="InterPro" id="IPR051676">
    <property type="entry name" value="UPF0053_domain"/>
</dbReference>
<feature type="domain" description="CNNM transmembrane" evidence="12">
    <location>
        <begin position="1"/>
        <end position="196"/>
    </location>
</feature>
<gene>
    <name evidence="13" type="ORF">IAD06_04095</name>
</gene>
<dbReference type="InterPro" id="IPR000644">
    <property type="entry name" value="CBS_dom"/>
</dbReference>
<dbReference type="Gene3D" id="3.10.580.10">
    <property type="entry name" value="CBS-domain"/>
    <property type="match status" value="1"/>
</dbReference>
<evidence type="ECO:0000256" key="10">
    <source>
        <dbReference type="SAM" id="Phobius"/>
    </source>
</evidence>
<feature type="domain" description="CBS" evidence="11">
    <location>
        <begin position="278"/>
        <end position="338"/>
    </location>
</feature>
<keyword evidence="7 9" id="KW-0472">Membrane</keyword>
<reference evidence="13" key="1">
    <citation type="submission" date="2020-10" db="EMBL/GenBank/DDBJ databases">
        <authorList>
            <person name="Gilroy R."/>
        </authorList>
    </citation>
    <scope>NUCLEOTIDE SEQUENCE</scope>
    <source>
        <strain evidence="13">21143</strain>
    </source>
</reference>
<keyword evidence="6 8" id="KW-0129">CBS domain</keyword>
<dbReference type="InterPro" id="IPR005170">
    <property type="entry name" value="Transptr-assoc_dom"/>
</dbReference>
<dbReference type="InterPro" id="IPR016169">
    <property type="entry name" value="FAD-bd_PCMH_sub2"/>
</dbReference>
<dbReference type="PROSITE" id="PS51371">
    <property type="entry name" value="CBS"/>
    <property type="match status" value="2"/>
</dbReference>
<dbReference type="PANTHER" id="PTHR43099:SF5">
    <property type="entry name" value="HLYC_CORC FAMILY TRANSPORTER"/>
    <property type="match status" value="1"/>
</dbReference>
<evidence type="ECO:0000256" key="3">
    <source>
        <dbReference type="ARBA" id="ARBA00022692"/>
    </source>
</evidence>
<protein>
    <submittedName>
        <fullName evidence="13">HlyC/CorC family transporter</fullName>
    </submittedName>
</protein>
<feature type="domain" description="CBS" evidence="11">
    <location>
        <begin position="215"/>
        <end position="275"/>
    </location>
</feature>
<dbReference type="InterPro" id="IPR046342">
    <property type="entry name" value="CBS_dom_sf"/>
</dbReference>
<sequence>MNEILIIIFLILLNGLFSMSEIAVISARKSSLASEEKKGSKAATTALKLACQPEKFLSTVQIGITLIGILTGIYSGATLSEDFGKLLLEWHVPAVYARPLAQTIIVILVTYFTIIFGELVPKRIGMSSAERISKFIAPFMYFISVIAAPFVWILAKSTTAIFSLLGIKDGGSRVTEDEIKSIIQEGAEDGEVQEVEQDIMERALILGDLKVNALMTYRADMVALDVSMGREEVKAVVRDTVHEMYPVVDRSFDDVKGVVSLKSLVFHLDDENFDFHSVIVPATFFHETMSVYDALAQMKEKRISQALICDEFGCCQGIITLRDILEGLVGSIESPHEEPDIVKRADSESWLVDGRCSFYDFLTYFDQEELYEQGSYNTISGLLLDLLEHIPHAGEKVRWNGFSFEVVDMDGARIDKVLVERTEPDFTSDE</sequence>
<dbReference type="InterPro" id="IPR044751">
    <property type="entry name" value="Ion_transp-like_CBS"/>
</dbReference>
<dbReference type="AlphaFoldDB" id="A0A9D1KD30"/>
<dbReference type="EMBL" id="DVKT01000032">
    <property type="protein sequence ID" value="HIT39204.1"/>
    <property type="molecule type" value="Genomic_DNA"/>
</dbReference>
<evidence type="ECO:0000256" key="2">
    <source>
        <dbReference type="ARBA" id="ARBA00022475"/>
    </source>
</evidence>
<dbReference type="SUPFAM" id="SSF54631">
    <property type="entry name" value="CBS-domain pair"/>
    <property type="match status" value="1"/>
</dbReference>
<dbReference type="Pfam" id="PF01595">
    <property type="entry name" value="CNNM"/>
    <property type="match status" value="1"/>
</dbReference>
<dbReference type="Proteomes" id="UP000886722">
    <property type="component" value="Unassembled WGS sequence"/>
</dbReference>
<keyword evidence="3 9" id="KW-0812">Transmembrane</keyword>
<evidence type="ECO:0000256" key="4">
    <source>
        <dbReference type="ARBA" id="ARBA00022737"/>
    </source>
</evidence>
<accession>A0A9D1KD30</accession>
<feature type="transmembrane region" description="Helical" evidence="10">
    <location>
        <begin position="56"/>
        <end position="80"/>
    </location>
</feature>
<dbReference type="SMART" id="SM00116">
    <property type="entry name" value="CBS"/>
    <property type="match status" value="2"/>
</dbReference>
<organism evidence="13 14">
    <name type="scientific">Candidatus Caccoplasma intestinavium</name>
    <dbReference type="NCBI Taxonomy" id="2840716"/>
    <lineage>
        <taxon>Bacteria</taxon>
        <taxon>Pseudomonadati</taxon>
        <taxon>Bacteroidota</taxon>
        <taxon>Bacteroidia</taxon>
        <taxon>Bacteroidales</taxon>
        <taxon>Bacteroidaceae</taxon>
        <taxon>Bacteroidaceae incertae sedis</taxon>
        <taxon>Candidatus Caccoplasma</taxon>
    </lineage>
</organism>
<dbReference type="InterPro" id="IPR036318">
    <property type="entry name" value="FAD-bd_PCMH-like_sf"/>
</dbReference>
<dbReference type="GO" id="GO:0050660">
    <property type="term" value="F:flavin adenine dinucleotide binding"/>
    <property type="evidence" value="ECO:0007669"/>
    <property type="project" value="InterPro"/>
</dbReference>
<evidence type="ECO:0000256" key="8">
    <source>
        <dbReference type="PROSITE-ProRule" id="PRU00703"/>
    </source>
</evidence>
<proteinExistence type="predicted"/>
<dbReference type="SMART" id="SM01091">
    <property type="entry name" value="CorC_HlyC"/>
    <property type="match status" value="1"/>
</dbReference>
<keyword evidence="2" id="KW-1003">Cell membrane</keyword>
<dbReference type="Gene3D" id="3.30.465.10">
    <property type="match status" value="1"/>
</dbReference>
<feature type="transmembrane region" description="Helical" evidence="10">
    <location>
        <begin position="6"/>
        <end position="27"/>
    </location>
</feature>
<dbReference type="SUPFAM" id="SSF56176">
    <property type="entry name" value="FAD-binding/transporter-associated domain-like"/>
    <property type="match status" value="1"/>
</dbReference>
<dbReference type="CDD" id="cd04590">
    <property type="entry name" value="CBS_pair_CorC_HlyC_assoc"/>
    <property type="match status" value="1"/>
</dbReference>
<dbReference type="Pfam" id="PF03471">
    <property type="entry name" value="CorC_HlyC"/>
    <property type="match status" value="1"/>
</dbReference>
<evidence type="ECO:0000256" key="6">
    <source>
        <dbReference type="ARBA" id="ARBA00023122"/>
    </source>
</evidence>
<feature type="transmembrane region" description="Helical" evidence="10">
    <location>
        <begin position="132"/>
        <end position="155"/>
    </location>
</feature>
<evidence type="ECO:0000256" key="1">
    <source>
        <dbReference type="ARBA" id="ARBA00004651"/>
    </source>
</evidence>
<evidence type="ECO:0000313" key="14">
    <source>
        <dbReference type="Proteomes" id="UP000886722"/>
    </source>
</evidence>
<evidence type="ECO:0000256" key="7">
    <source>
        <dbReference type="ARBA" id="ARBA00023136"/>
    </source>
</evidence>
<keyword evidence="4" id="KW-0677">Repeat</keyword>
<dbReference type="InterPro" id="IPR002550">
    <property type="entry name" value="CNNM"/>
</dbReference>
<name>A0A9D1KD30_9BACT</name>
<dbReference type="PANTHER" id="PTHR43099">
    <property type="entry name" value="UPF0053 PROTEIN YRKA"/>
    <property type="match status" value="1"/>
</dbReference>
<comment type="subcellular location">
    <subcellularLocation>
        <location evidence="1">Cell membrane</location>
        <topology evidence="1">Multi-pass membrane protein</topology>
    </subcellularLocation>
</comment>
<reference evidence="13" key="2">
    <citation type="journal article" date="2021" name="PeerJ">
        <title>Extensive microbial diversity within the chicken gut microbiome revealed by metagenomics and culture.</title>
        <authorList>
            <person name="Gilroy R."/>
            <person name="Ravi A."/>
            <person name="Getino M."/>
            <person name="Pursley I."/>
            <person name="Horton D.L."/>
            <person name="Alikhan N.F."/>
            <person name="Baker D."/>
            <person name="Gharbi K."/>
            <person name="Hall N."/>
            <person name="Watson M."/>
            <person name="Adriaenssens E.M."/>
            <person name="Foster-Nyarko E."/>
            <person name="Jarju S."/>
            <person name="Secka A."/>
            <person name="Antonio M."/>
            <person name="Oren A."/>
            <person name="Chaudhuri R.R."/>
            <person name="La Ragione R."/>
            <person name="Hildebrand F."/>
            <person name="Pallen M.J."/>
        </authorList>
    </citation>
    <scope>NUCLEOTIDE SEQUENCE</scope>
    <source>
        <strain evidence="13">21143</strain>
    </source>
</reference>
<dbReference type="Pfam" id="PF00571">
    <property type="entry name" value="CBS"/>
    <property type="match status" value="1"/>
</dbReference>
<dbReference type="PROSITE" id="PS51846">
    <property type="entry name" value="CNNM"/>
    <property type="match status" value="1"/>
</dbReference>
<comment type="caution">
    <text evidence="13">The sequence shown here is derived from an EMBL/GenBank/DDBJ whole genome shotgun (WGS) entry which is preliminary data.</text>
</comment>
<feature type="transmembrane region" description="Helical" evidence="10">
    <location>
        <begin position="100"/>
        <end position="120"/>
    </location>
</feature>
<evidence type="ECO:0000256" key="5">
    <source>
        <dbReference type="ARBA" id="ARBA00022989"/>
    </source>
</evidence>
<keyword evidence="5 9" id="KW-1133">Transmembrane helix</keyword>
<dbReference type="GO" id="GO:0005886">
    <property type="term" value="C:plasma membrane"/>
    <property type="evidence" value="ECO:0007669"/>
    <property type="project" value="UniProtKB-SubCell"/>
</dbReference>
<evidence type="ECO:0000256" key="9">
    <source>
        <dbReference type="PROSITE-ProRule" id="PRU01193"/>
    </source>
</evidence>
<evidence type="ECO:0000313" key="13">
    <source>
        <dbReference type="EMBL" id="HIT39204.1"/>
    </source>
</evidence>